<evidence type="ECO:0000313" key="4">
    <source>
        <dbReference type="Proteomes" id="UP001597033"/>
    </source>
</evidence>
<keyword evidence="1" id="KW-1133">Transmembrane helix</keyword>
<feature type="domain" description="DUF802" evidence="2">
    <location>
        <begin position="380"/>
        <end position="432"/>
    </location>
</feature>
<feature type="transmembrane region" description="Helical" evidence="1">
    <location>
        <begin position="12"/>
        <end position="31"/>
    </location>
</feature>
<feature type="transmembrane region" description="Helical" evidence="1">
    <location>
        <begin position="160"/>
        <end position="184"/>
    </location>
</feature>
<evidence type="ECO:0000256" key="1">
    <source>
        <dbReference type="SAM" id="Phobius"/>
    </source>
</evidence>
<sequence>MRTSPLHPALHAALFLAGLAAVAWVGAGYLAFHPAGVAVLLVIAACYIAGAIELYRYRQATTSLAAALSDLPADGGVLDPWLERLHAQLRHAVRLRIEGERVALPAPALTPYLVGLLVLLGMLGTLLGMMATLSGTGLALENAGDLQAIRGTLAAPVKGLAFAFGTSIAGVATSAALGLLSALARRERLQVVQRLDAAIATSLRTYSLAWRRDEALRVQQRQAELLPELVERLQGMVAAIERQNAAAGEQLLAGQQDFHARAEASQARLAATLEQSLKSGVAESARAIGDVLQPAVAATLAGLAREANTLHDTVSVAVQRQLEGMSASLAGATGAAAQAWQAAAAAQQDANASLLRELHDGLDRHAAALEQRANGVVDAIAARLEANAEVVASAWRSALAQQDERHAEQAARNEQALATAAATFERHATALVGDVDRSHGELQALLVEHEQQRLAAWAEQVARMGAGLRQDWEQAGQAVAARQQAICDALAASANDMAAQAQAHASATIAEIERLVDAAAQAPRAAAEVIAELRQKLSESMVRDTAMLEERTQLIGTLGTLLDAVNHASTEQRGAIDALVATSADLLERVGTRFTDHIEAETGKLGDIAAQVAVGATEVASLGEAFGAAVQVFGQSNEELLARLQGIEAALDRSLARSDEQLAYYVAQAREVVDLSLLAQKQIVEDLQRIGGPRQAGNDASAAGTEAA</sequence>
<evidence type="ECO:0000313" key="3">
    <source>
        <dbReference type="EMBL" id="MFD1042766.1"/>
    </source>
</evidence>
<keyword evidence="1" id="KW-0812">Transmembrane</keyword>
<feature type="transmembrane region" description="Helical" evidence="1">
    <location>
        <begin position="112"/>
        <end position="140"/>
    </location>
</feature>
<reference evidence="4" key="1">
    <citation type="journal article" date="2019" name="Int. J. Syst. Evol. Microbiol.">
        <title>The Global Catalogue of Microorganisms (GCM) 10K type strain sequencing project: providing services to taxonomists for standard genome sequencing and annotation.</title>
        <authorList>
            <consortium name="The Broad Institute Genomics Platform"/>
            <consortium name="The Broad Institute Genome Sequencing Center for Infectious Disease"/>
            <person name="Wu L."/>
            <person name="Ma J."/>
        </authorList>
    </citation>
    <scope>NUCLEOTIDE SEQUENCE [LARGE SCALE GENOMIC DNA]</scope>
    <source>
        <strain evidence="4">CCUG 55854</strain>
    </source>
</reference>
<dbReference type="RefSeq" id="WP_162377774.1">
    <property type="nucleotide sequence ID" value="NZ_JBHTKN010000006.1"/>
</dbReference>
<proteinExistence type="predicted"/>
<accession>A0ABW3LWC8</accession>
<keyword evidence="4" id="KW-1185">Reference proteome</keyword>
<dbReference type="EMBL" id="JBHTKN010000006">
    <property type="protein sequence ID" value="MFD1042766.1"/>
    <property type="molecule type" value="Genomic_DNA"/>
</dbReference>
<protein>
    <submittedName>
        <fullName evidence="3">DUF802 domain-containing protein</fullName>
    </submittedName>
</protein>
<evidence type="ECO:0000259" key="2">
    <source>
        <dbReference type="Pfam" id="PF05650"/>
    </source>
</evidence>
<comment type="caution">
    <text evidence="3">The sequence shown here is derived from an EMBL/GenBank/DDBJ whole genome shotgun (WGS) entry which is preliminary data.</text>
</comment>
<gene>
    <name evidence="3" type="ORF">ACFQ2N_10445</name>
</gene>
<keyword evidence="1" id="KW-0472">Membrane</keyword>
<organism evidence="3 4">
    <name type="scientific">Pseudoxanthomonas kaohsiungensis</name>
    <dbReference type="NCBI Taxonomy" id="283923"/>
    <lineage>
        <taxon>Bacteria</taxon>
        <taxon>Pseudomonadati</taxon>
        <taxon>Pseudomonadota</taxon>
        <taxon>Gammaproteobacteria</taxon>
        <taxon>Lysobacterales</taxon>
        <taxon>Lysobacteraceae</taxon>
        <taxon>Pseudoxanthomonas</taxon>
    </lineage>
</organism>
<dbReference type="Pfam" id="PF05650">
    <property type="entry name" value="DUF802"/>
    <property type="match status" value="2"/>
</dbReference>
<name>A0ABW3LWC8_9GAMM</name>
<feature type="transmembrane region" description="Helical" evidence="1">
    <location>
        <begin position="37"/>
        <end position="55"/>
    </location>
</feature>
<dbReference type="Proteomes" id="UP001597033">
    <property type="component" value="Unassembled WGS sequence"/>
</dbReference>
<dbReference type="InterPro" id="IPR008520">
    <property type="entry name" value="DUF802"/>
</dbReference>
<feature type="domain" description="DUF802" evidence="2">
    <location>
        <begin position="326"/>
        <end position="374"/>
    </location>
</feature>